<feature type="non-terminal residue" evidence="1">
    <location>
        <position position="1"/>
    </location>
</feature>
<dbReference type="PANTHER" id="PTHR33651:SF3">
    <property type="entry name" value="PHAGE PROTEIN"/>
    <property type="match status" value="1"/>
</dbReference>
<proteinExistence type="predicted"/>
<protein>
    <recommendedName>
        <fullName evidence="3">Ubiquitin-like domain-containing protein</fullName>
    </recommendedName>
</protein>
<dbReference type="PANTHER" id="PTHR33651">
    <property type="entry name" value="PROTEIN CBG06246"/>
    <property type="match status" value="1"/>
</dbReference>
<name>A0AA36G9G1_9BILA</name>
<accession>A0AA36G9G1</accession>
<evidence type="ECO:0000313" key="2">
    <source>
        <dbReference type="Proteomes" id="UP001177023"/>
    </source>
</evidence>
<evidence type="ECO:0008006" key="3">
    <source>
        <dbReference type="Google" id="ProtNLM"/>
    </source>
</evidence>
<dbReference type="EMBL" id="CATQJA010002665">
    <property type="protein sequence ID" value="CAJ0582934.1"/>
    <property type="molecule type" value="Genomic_DNA"/>
</dbReference>
<comment type="caution">
    <text evidence="1">The sequence shown here is derived from an EMBL/GenBank/DDBJ whole genome shotgun (WGS) entry which is preliminary data.</text>
</comment>
<reference evidence="1" key="1">
    <citation type="submission" date="2023-06" db="EMBL/GenBank/DDBJ databases">
        <authorList>
            <person name="Delattre M."/>
        </authorList>
    </citation>
    <scope>NUCLEOTIDE SEQUENCE</scope>
    <source>
        <strain evidence="1">AF72</strain>
    </source>
</reference>
<keyword evidence="2" id="KW-1185">Reference proteome</keyword>
<dbReference type="AlphaFoldDB" id="A0AA36G9G1"/>
<gene>
    <name evidence="1" type="ORF">MSPICULIGERA_LOCUS21062</name>
</gene>
<evidence type="ECO:0000313" key="1">
    <source>
        <dbReference type="EMBL" id="CAJ0582934.1"/>
    </source>
</evidence>
<dbReference type="Proteomes" id="UP001177023">
    <property type="component" value="Unassembled WGS sequence"/>
</dbReference>
<organism evidence="1 2">
    <name type="scientific">Mesorhabditis spiculigera</name>
    <dbReference type="NCBI Taxonomy" id="96644"/>
    <lineage>
        <taxon>Eukaryota</taxon>
        <taxon>Metazoa</taxon>
        <taxon>Ecdysozoa</taxon>
        <taxon>Nematoda</taxon>
        <taxon>Chromadorea</taxon>
        <taxon>Rhabditida</taxon>
        <taxon>Rhabditina</taxon>
        <taxon>Rhabditomorpha</taxon>
        <taxon>Rhabditoidea</taxon>
        <taxon>Rhabditidae</taxon>
        <taxon>Mesorhabditinae</taxon>
        <taxon>Mesorhabditis</taxon>
    </lineage>
</organism>
<sequence length="491" mass="56307">MFFIGLPNPLHLLPSAYYPATCALEYQLEALKLQAAATAYLLPQTPEYFRYRANNEVQRKHEQLASSTQLSAPTLPTRLRREPKIQVERVMEKQAPLRTTPELGEIGMVFIVIRLVGEVEDRLFENIIVKTEISRIEFLKRIEAVTKIPIVHQQIQLRGEKLPDSLQPLLLAKDFDEVVVKHDGLKTWAACLVIADGMTKKKADHLKSKHAKHGVQLLNNLESANFFATYPGFYERNIDISDTFDRYVIGIEENIKLAVTSYFKNHYKDDQLAVNFLPKPDTGAQGGFICQVANGEFFVKNHTFMGRSSNHSRVDLRALFVYRVLHLMGAGAEPHFIGTAYSNVYVSKLALHIATKRVPGFQRRANRSTCNFSANHQMQLNLIQEIFYLSDLNSGNFGLDEQQRLFVVDFVVAPPKDCVHRASVFDQFRENTETCEEALRNWNLLENVNATNSSLLDDRQRLNRIIWRDGYDEYLENVLRNVNLFQNLFSQ</sequence>